<protein>
    <submittedName>
        <fullName evidence="5">Fic family protein</fullName>
    </submittedName>
</protein>
<dbReference type="EMBL" id="CP148753">
    <property type="protein sequence ID" value="WXR71760.1"/>
    <property type="molecule type" value="Genomic_DNA"/>
</dbReference>
<evidence type="ECO:0000259" key="3">
    <source>
        <dbReference type="PROSITE" id="PS51459"/>
    </source>
</evidence>
<dbReference type="SUPFAM" id="SSF140931">
    <property type="entry name" value="Fic-like"/>
    <property type="match status" value="1"/>
</dbReference>
<sequence length="385" mass="42630">MYDSPQQFLPLLPAEHTLGPYLERASAVVDQAAELGGLAHSSTRAALHELLRSMNSYYSNRIEGQSTTPRNIEAALHDKYSDRPEIAQLQRIAVAHIEAEKEVEAQAANVPPLNAEFIKIAHRALYGRLAPADRTTKDGLVVEPEKLREIDVTVGRHHPPAWQSLPRFMETFTAHYDRQRTSDSRLIAIACAHHRMAWMHPFADGNGRATRLQTHAAMLPITRGLWSVNRGLARGVRDYYGYLAAADSPRQGDLDGRGNLTQKGLLQWVDYFLHVCEDQVAYMRGMLALDSMKEKINALVLIETAKGRLRVEAALPIYHLFAAGPATRGEFIQMTGLGERTGRSALSAALKCGLVASDTSHAPVRFAFPLESLPILLPALYGTEE</sequence>
<dbReference type="Pfam" id="PF02661">
    <property type="entry name" value="Fic"/>
    <property type="match status" value="1"/>
</dbReference>
<reference evidence="5 7" key="2">
    <citation type="submission" date="2024-03" db="EMBL/GenBank/DDBJ databases">
        <title>Reference genomes for the five species model microbial community.</title>
        <authorList>
            <person name="Padfield D."/>
        </authorList>
    </citation>
    <scope>NUCLEOTIDE SEQUENCE [LARGE SCALE GENOMIC DNA]</scope>
    <source>
        <strain evidence="5 7">AB1</strain>
    </source>
</reference>
<evidence type="ECO:0000313" key="4">
    <source>
        <dbReference type="EMBL" id="SSW62369.1"/>
    </source>
</evidence>
<feature type="domain" description="Fido" evidence="3">
    <location>
        <begin position="113"/>
        <end position="274"/>
    </location>
</feature>
<dbReference type="InterPro" id="IPR036597">
    <property type="entry name" value="Fido-like_dom_sf"/>
</dbReference>
<keyword evidence="7" id="KW-1185">Reference proteome</keyword>
<evidence type="ECO:0000313" key="6">
    <source>
        <dbReference type="Proteomes" id="UP000289465"/>
    </source>
</evidence>
<dbReference type="OrthoDB" id="9813719at2"/>
<feature type="binding site" evidence="2">
    <location>
        <begin position="154"/>
        <end position="157"/>
    </location>
    <ligand>
        <name>ATP</name>
        <dbReference type="ChEBI" id="CHEBI:30616"/>
    </ligand>
</feature>
<dbReference type="InterPro" id="IPR003812">
    <property type="entry name" value="Fido"/>
</dbReference>
<dbReference type="Proteomes" id="UP000289465">
    <property type="component" value="Unassembled WGS sequence"/>
</dbReference>
<proteinExistence type="predicted"/>
<dbReference type="Gene3D" id="1.10.3290.10">
    <property type="entry name" value="Fido-like domain"/>
    <property type="match status" value="1"/>
</dbReference>
<accession>A0A446C3A5</accession>
<feature type="binding site" evidence="2">
    <location>
        <begin position="204"/>
        <end position="211"/>
    </location>
    <ligand>
        <name>ATP</name>
        <dbReference type="ChEBI" id="CHEBI:30616"/>
    </ligand>
</feature>
<dbReference type="PANTHER" id="PTHR13504:SF38">
    <property type="entry name" value="FIDO DOMAIN-CONTAINING PROTEIN"/>
    <property type="match status" value="1"/>
</dbReference>
<dbReference type="AlphaFoldDB" id="A0A446C3A5"/>
<dbReference type="Proteomes" id="UP001456224">
    <property type="component" value="Chromosome"/>
</dbReference>
<name>A0A446C3A5_9BURK</name>
<evidence type="ECO:0000256" key="1">
    <source>
        <dbReference type="PIRSR" id="PIRSR640198-1"/>
    </source>
</evidence>
<gene>
    <name evidence="4" type="ORF">AVE30378_00113</name>
    <name evidence="5" type="ORF">WHX56_19140</name>
</gene>
<dbReference type="EMBL" id="UFQC01000001">
    <property type="protein sequence ID" value="SSW62369.1"/>
    <property type="molecule type" value="Genomic_DNA"/>
</dbReference>
<evidence type="ECO:0000256" key="2">
    <source>
        <dbReference type="PIRSR" id="PIRSR640198-2"/>
    </source>
</evidence>
<reference evidence="4 6" key="1">
    <citation type="submission" date="2018-07" db="EMBL/GenBank/DDBJ databases">
        <authorList>
            <person name="Peeters C."/>
        </authorList>
    </citation>
    <scope>NUCLEOTIDE SEQUENCE [LARGE SCALE GENOMIC DNA]</scope>
    <source>
        <strain evidence="4 6">LMG 30378</strain>
    </source>
</reference>
<keyword evidence="2" id="KW-0067">ATP-binding</keyword>
<feature type="active site" evidence="1">
    <location>
        <position position="200"/>
    </location>
</feature>
<dbReference type="PANTHER" id="PTHR13504">
    <property type="entry name" value="FIDO DOMAIN-CONTAINING PROTEIN DDB_G0283145"/>
    <property type="match status" value="1"/>
</dbReference>
<evidence type="ECO:0000313" key="5">
    <source>
        <dbReference type="EMBL" id="WXR71760.1"/>
    </source>
</evidence>
<dbReference type="RefSeq" id="WP_129238828.1">
    <property type="nucleotide sequence ID" value="NZ_CP148753.1"/>
</dbReference>
<organism evidence="4 6">
    <name type="scientific">Achromobacter veterisilvae</name>
    <dbReference type="NCBI Taxonomy" id="2069367"/>
    <lineage>
        <taxon>Bacteria</taxon>
        <taxon>Pseudomonadati</taxon>
        <taxon>Pseudomonadota</taxon>
        <taxon>Betaproteobacteria</taxon>
        <taxon>Burkholderiales</taxon>
        <taxon>Alcaligenaceae</taxon>
        <taxon>Achromobacter</taxon>
    </lineage>
</organism>
<evidence type="ECO:0000313" key="7">
    <source>
        <dbReference type="Proteomes" id="UP001456224"/>
    </source>
</evidence>
<dbReference type="PROSITE" id="PS51459">
    <property type="entry name" value="FIDO"/>
    <property type="match status" value="1"/>
</dbReference>
<dbReference type="InterPro" id="IPR040198">
    <property type="entry name" value="Fido_containing"/>
</dbReference>
<dbReference type="GO" id="GO:0005524">
    <property type="term" value="F:ATP binding"/>
    <property type="evidence" value="ECO:0007669"/>
    <property type="project" value="UniProtKB-KW"/>
</dbReference>
<keyword evidence="2" id="KW-0547">Nucleotide-binding</keyword>